<dbReference type="Pfam" id="PF01397">
    <property type="entry name" value="Terpene_synth"/>
    <property type="match status" value="1"/>
</dbReference>
<dbReference type="InterPro" id="IPR008930">
    <property type="entry name" value="Terpenoid_cyclase/PrenylTrfase"/>
</dbReference>
<comment type="cofactor">
    <cofactor evidence="1">
        <name>Mn(2+)</name>
        <dbReference type="ChEBI" id="CHEBI:29035"/>
    </cofactor>
</comment>
<dbReference type="Gene3D" id="1.50.10.130">
    <property type="entry name" value="Terpene synthase, N-terminal domain"/>
    <property type="match status" value="1"/>
</dbReference>
<dbReference type="Proteomes" id="UP000823388">
    <property type="component" value="Chromosome 5N"/>
</dbReference>
<dbReference type="CDD" id="cd00684">
    <property type="entry name" value="Terpene_cyclase_plant_C1"/>
    <property type="match status" value="1"/>
</dbReference>
<feature type="domain" description="Terpene synthase N-terminal" evidence="4">
    <location>
        <begin position="2"/>
        <end position="142"/>
    </location>
</feature>
<dbReference type="InterPro" id="IPR050148">
    <property type="entry name" value="Terpene_synthase-like"/>
</dbReference>
<dbReference type="Pfam" id="PF03936">
    <property type="entry name" value="Terpene_synth_C"/>
    <property type="match status" value="1"/>
</dbReference>
<dbReference type="InterPro" id="IPR005630">
    <property type="entry name" value="Terpene_synthase_metal-bd"/>
</dbReference>
<dbReference type="SFLD" id="SFLDG01019">
    <property type="entry name" value="Terpene_Cyclase_Like_1_C_Termi"/>
    <property type="match status" value="1"/>
</dbReference>
<reference evidence="6" key="1">
    <citation type="submission" date="2020-05" db="EMBL/GenBank/DDBJ databases">
        <title>WGS assembly of Panicum virgatum.</title>
        <authorList>
            <person name="Lovell J.T."/>
            <person name="Jenkins J."/>
            <person name="Shu S."/>
            <person name="Juenger T.E."/>
            <person name="Schmutz J."/>
        </authorList>
    </citation>
    <scope>NUCLEOTIDE SEQUENCE</scope>
    <source>
        <strain evidence="6">AP13</strain>
    </source>
</reference>
<dbReference type="SUPFAM" id="SSF48576">
    <property type="entry name" value="Terpenoid synthases"/>
    <property type="match status" value="1"/>
</dbReference>
<protein>
    <recommendedName>
        <fullName evidence="8">Terpene synthase</fullName>
    </recommendedName>
</protein>
<dbReference type="InterPro" id="IPR044814">
    <property type="entry name" value="Terpene_cyclase_plant_C1"/>
</dbReference>
<dbReference type="AlphaFoldDB" id="A0A8T0S3H8"/>
<feature type="non-terminal residue" evidence="6">
    <location>
        <position position="474"/>
    </location>
</feature>
<dbReference type="GO" id="GO:0000287">
    <property type="term" value="F:magnesium ion binding"/>
    <property type="evidence" value="ECO:0007669"/>
    <property type="project" value="InterPro"/>
</dbReference>
<dbReference type="SFLD" id="SFLDS00005">
    <property type="entry name" value="Isoprenoid_Synthase_Type_I"/>
    <property type="match status" value="1"/>
</dbReference>
<dbReference type="InterPro" id="IPR036965">
    <property type="entry name" value="Terpene_synth_N_sf"/>
</dbReference>
<dbReference type="InterPro" id="IPR001906">
    <property type="entry name" value="Terpene_synth_N"/>
</dbReference>
<evidence type="ECO:0000256" key="3">
    <source>
        <dbReference type="ARBA" id="ARBA00022723"/>
    </source>
</evidence>
<evidence type="ECO:0000259" key="5">
    <source>
        <dbReference type="Pfam" id="PF03936"/>
    </source>
</evidence>
<sequence>MSEEWMRERADELKGKVRQMFGADRATSVAGMVILVDQLERLGLDNHFREEIKEALSRIHSDEELDDAGMSSNLHPLRQHDFWVSTDVFDLFRDETGSFSEDLISDPRGLLSLYNAAHMAVPGEAILDEAIAFARRHLEAAIGQVSRALEIPRPRFMRRLETMHYIIEYEQEEAPDATLLELAKSLHLMELRNLSLWWRDLYRSVGLTYARDRIVEPYFYNFSAFHEEENSRIRITVTKVFSLIGLLDDTYDVRATMEECQMLDEAMQRWNESVVSFLPEYLRALSIKTLSNFKEIEDTMEPFEKYRMAYIIKQYKSQSKYYLQETKWFNENQVPGFNDHVEVTLMSTGAPFLFFVALMAAGQVVTKEAFEWAFSVPDMVRASAEMGRFLNDIASYKRRKNMKDVASTVECYMKEHGATGEEAVAAIGTMVEQAWRRINKAYMEMDRAVEPAARLLLDMTRMLEIYYLHGRDGL</sequence>
<name>A0A8T0S3H8_PANVG</name>
<dbReference type="InterPro" id="IPR034741">
    <property type="entry name" value="Terpene_cyclase-like_1_C"/>
</dbReference>
<evidence type="ECO:0000313" key="7">
    <source>
        <dbReference type="Proteomes" id="UP000823388"/>
    </source>
</evidence>
<comment type="cofactor">
    <cofactor evidence="2">
        <name>Mg(2+)</name>
        <dbReference type="ChEBI" id="CHEBI:18420"/>
    </cofactor>
</comment>
<dbReference type="PANTHER" id="PTHR31225:SF63">
    <property type="entry name" value="BETA-SELINENE SYNTHASE"/>
    <property type="match status" value="1"/>
</dbReference>
<dbReference type="GO" id="GO:0010333">
    <property type="term" value="F:terpene synthase activity"/>
    <property type="evidence" value="ECO:0007669"/>
    <property type="project" value="InterPro"/>
</dbReference>
<gene>
    <name evidence="6" type="ORF">PVAP13_5NG110311</name>
</gene>
<dbReference type="GO" id="GO:0016102">
    <property type="term" value="P:diterpenoid biosynthetic process"/>
    <property type="evidence" value="ECO:0007669"/>
    <property type="project" value="InterPro"/>
</dbReference>
<evidence type="ECO:0008006" key="8">
    <source>
        <dbReference type="Google" id="ProtNLM"/>
    </source>
</evidence>
<evidence type="ECO:0000256" key="2">
    <source>
        <dbReference type="ARBA" id="ARBA00001946"/>
    </source>
</evidence>
<accession>A0A8T0S3H8</accession>
<evidence type="ECO:0000259" key="4">
    <source>
        <dbReference type="Pfam" id="PF01397"/>
    </source>
</evidence>
<dbReference type="EMBL" id="CM029046">
    <property type="protein sequence ID" value="KAG2593191.1"/>
    <property type="molecule type" value="Genomic_DNA"/>
</dbReference>
<dbReference type="Gene3D" id="1.10.600.10">
    <property type="entry name" value="Farnesyl Diphosphate Synthase"/>
    <property type="match status" value="1"/>
</dbReference>
<feature type="domain" description="Terpene synthase metal-binding" evidence="5">
    <location>
        <begin position="200"/>
        <end position="436"/>
    </location>
</feature>
<dbReference type="InterPro" id="IPR008949">
    <property type="entry name" value="Isoprenoid_synthase_dom_sf"/>
</dbReference>
<proteinExistence type="predicted"/>
<evidence type="ECO:0000313" key="6">
    <source>
        <dbReference type="EMBL" id="KAG2593191.1"/>
    </source>
</evidence>
<evidence type="ECO:0000256" key="1">
    <source>
        <dbReference type="ARBA" id="ARBA00001936"/>
    </source>
</evidence>
<comment type="caution">
    <text evidence="6">The sequence shown here is derived from an EMBL/GenBank/DDBJ whole genome shotgun (WGS) entry which is preliminary data.</text>
</comment>
<keyword evidence="3" id="KW-0479">Metal-binding</keyword>
<dbReference type="SUPFAM" id="SSF48239">
    <property type="entry name" value="Terpenoid cyclases/Protein prenyltransferases"/>
    <property type="match status" value="1"/>
</dbReference>
<dbReference type="PANTHER" id="PTHR31225">
    <property type="entry name" value="OS04G0344100 PROTEIN-RELATED"/>
    <property type="match status" value="1"/>
</dbReference>
<keyword evidence="7" id="KW-1185">Reference proteome</keyword>
<organism evidence="6 7">
    <name type="scientific">Panicum virgatum</name>
    <name type="common">Blackwell switchgrass</name>
    <dbReference type="NCBI Taxonomy" id="38727"/>
    <lineage>
        <taxon>Eukaryota</taxon>
        <taxon>Viridiplantae</taxon>
        <taxon>Streptophyta</taxon>
        <taxon>Embryophyta</taxon>
        <taxon>Tracheophyta</taxon>
        <taxon>Spermatophyta</taxon>
        <taxon>Magnoliopsida</taxon>
        <taxon>Liliopsida</taxon>
        <taxon>Poales</taxon>
        <taxon>Poaceae</taxon>
        <taxon>PACMAD clade</taxon>
        <taxon>Panicoideae</taxon>
        <taxon>Panicodae</taxon>
        <taxon>Paniceae</taxon>
        <taxon>Panicinae</taxon>
        <taxon>Panicum</taxon>
        <taxon>Panicum sect. Hiantes</taxon>
    </lineage>
</organism>